<protein>
    <submittedName>
        <fullName evidence="2">Uncharacterized protein</fullName>
    </submittedName>
</protein>
<keyword evidence="1" id="KW-0812">Transmembrane</keyword>
<reference evidence="3" key="1">
    <citation type="journal article" date="2017" name="Plant J.">
        <title>The pomegranate (Punica granatum L.) genome and the genomics of punicalagin biosynthesis.</title>
        <authorList>
            <person name="Qin G."/>
            <person name="Xu C."/>
            <person name="Ming R."/>
            <person name="Tang H."/>
            <person name="Guyot R."/>
            <person name="Kramer E.M."/>
            <person name="Hu Y."/>
            <person name="Yi X."/>
            <person name="Qi Y."/>
            <person name="Xu X."/>
            <person name="Gao Z."/>
            <person name="Pan H."/>
            <person name="Jian J."/>
            <person name="Tian Y."/>
            <person name="Yue Z."/>
            <person name="Xu Y."/>
        </authorList>
    </citation>
    <scope>NUCLEOTIDE SEQUENCE [LARGE SCALE GENOMIC DNA]</scope>
    <source>
        <strain evidence="3">cv. Dabenzi</strain>
    </source>
</reference>
<gene>
    <name evidence="2" type="ORF">CDL15_Pgr017446</name>
</gene>
<dbReference type="AlphaFoldDB" id="A0A218W5E8"/>
<evidence type="ECO:0000256" key="1">
    <source>
        <dbReference type="SAM" id="Phobius"/>
    </source>
</evidence>
<comment type="caution">
    <text evidence="2">The sequence shown here is derived from an EMBL/GenBank/DDBJ whole genome shotgun (WGS) entry which is preliminary data.</text>
</comment>
<proteinExistence type="predicted"/>
<dbReference type="Proteomes" id="UP000197138">
    <property type="component" value="Unassembled WGS sequence"/>
</dbReference>
<organism evidence="2 3">
    <name type="scientific">Punica granatum</name>
    <name type="common">Pomegranate</name>
    <dbReference type="NCBI Taxonomy" id="22663"/>
    <lineage>
        <taxon>Eukaryota</taxon>
        <taxon>Viridiplantae</taxon>
        <taxon>Streptophyta</taxon>
        <taxon>Embryophyta</taxon>
        <taxon>Tracheophyta</taxon>
        <taxon>Spermatophyta</taxon>
        <taxon>Magnoliopsida</taxon>
        <taxon>eudicotyledons</taxon>
        <taxon>Gunneridae</taxon>
        <taxon>Pentapetalae</taxon>
        <taxon>rosids</taxon>
        <taxon>malvids</taxon>
        <taxon>Myrtales</taxon>
        <taxon>Lythraceae</taxon>
        <taxon>Punica</taxon>
    </lineage>
</organism>
<sequence>MRNLLIMDAGTRYCRNFIARIATLWLIFVLKNGYLSYAILNWLVREKFETEQ</sequence>
<feature type="transmembrane region" description="Helical" evidence="1">
    <location>
        <begin position="21"/>
        <end position="44"/>
    </location>
</feature>
<evidence type="ECO:0000313" key="2">
    <source>
        <dbReference type="EMBL" id="OWM67749.1"/>
    </source>
</evidence>
<keyword evidence="1" id="KW-1133">Transmembrane helix</keyword>
<dbReference type="EMBL" id="MTKT01005375">
    <property type="protein sequence ID" value="OWM67749.1"/>
    <property type="molecule type" value="Genomic_DNA"/>
</dbReference>
<accession>A0A218W5E8</accession>
<keyword evidence="1" id="KW-0472">Membrane</keyword>
<name>A0A218W5E8_PUNGR</name>
<evidence type="ECO:0000313" key="3">
    <source>
        <dbReference type="Proteomes" id="UP000197138"/>
    </source>
</evidence>